<dbReference type="KEGG" id="rpod:E0E05_08880"/>
<dbReference type="InterPro" id="IPR016181">
    <property type="entry name" value="Acyl_CoA_acyltransferase"/>
</dbReference>
<dbReference type="Pfam" id="PF00583">
    <property type="entry name" value="Acetyltransf_1"/>
    <property type="match status" value="1"/>
</dbReference>
<feature type="domain" description="N-acetyltransferase" evidence="1">
    <location>
        <begin position="1"/>
        <end position="195"/>
    </location>
</feature>
<dbReference type="EMBL" id="CP036532">
    <property type="protein sequence ID" value="QBK30697.1"/>
    <property type="molecule type" value="Genomic_DNA"/>
</dbReference>
<organism evidence="2 3">
    <name type="scientific">Roseitalea porphyridii</name>
    <dbReference type="NCBI Taxonomy" id="1852022"/>
    <lineage>
        <taxon>Bacteria</taxon>
        <taxon>Pseudomonadati</taxon>
        <taxon>Pseudomonadota</taxon>
        <taxon>Alphaproteobacteria</taxon>
        <taxon>Hyphomicrobiales</taxon>
        <taxon>Ahrensiaceae</taxon>
        <taxon>Roseitalea</taxon>
    </lineage>
</organism>
<gene>
    <name evidence="2" type="ORF">E0E05_08880</name>
</gene>
<evidence type="ECO:0000259" key="1">
    <source>
        <dbReference type="PROSITE" id="PS51186"/>
    </source>
</evidence>
<dbReference type="SUPFAM" id="SSF55729">
    <property type="entry name" value="Acyl-CoA N-acyltransferases (Nat)"/>
    <property type="match status" value="1"/>
</dbReference>
<keyword evidence="3" id="KW-1185">Reference proteome</keyword>
<dbReference type="Proteomes" id="UP000293719">
    <property type="component" value="Chromosome"/>
</dbReference>
<dbReference type="PROSITE" id="PS51186">
    <property type="entry name" value="GNAT"/>
    <property type="match status" value="1"/>
</dbReference>
<protein>
    <submittedName>
        <fullName evidence="2">N-acetyltransferase</fullName>
    </submittedName>
</protein>
<dbReference type="OrthoDB" id="9788924at2"/>
<reference evidence="2 3" key="1">
    <citation type="journal article" date="2017" name="Int. J. Syst. Evol. Microbiol.">
        <title>Roseitalea porphyridii gen. nov., sp. nov., isolated from a red alga, and reclassification of Hoeflea suaedae Chung et al. 2013 as Pseudohoeflea suaedae gen. nov., comb. nov.</title>
        <authorList>
            <person name="Hyeon J.W."/>
            <person name="Jeong S.E."/>
            <person name="Baek K."/>
            <person name="Jeon C.O."/>
        </authorList>
    </citation>
    <scope>NUCLEOTIDE SEQUENCE [LARGE SCALE GENOMIC DNA]</scope>
    <source>
        <strain evidence="2 3">MA7-20</strain>
    </source>
</reference>
<dbReference type="AlphaFoldDB" id="A0A4P6UZY3"/>
<evidence type="ECO:0000313" key="3">
    <source>
        <dbReference type="Proteomes" id="UP000293719"/>
    </source>
</evidence>
<name>A0A4P6UZY3_9HYPH</name>
<dbReference type="Gene3D" id="3.40.630.30">
    <property type="match status" value="1"/>
</dbReference>
<sequence>MEIRSAAIADCSDLAILDNVAGHGLPLWLWHGAVLRGRATDALEWGRDRYRDDSQPCNWRNARIADEGGETAGMAVGYALPSDVPAPSEADPVLRPVLALFARAAGTWLLDALAVFTRFRRRGTARLLLRDQIALAGDRPVSLVVADDNLRAIGLYESEAFQQTASEPFVPFGKGQATTQWLLMQRQGQEERHNG</sequence>
<proteinExistence type="predicted"/>
<dbReference type="InterPro" id="IPR000182">
    <property type="entry name" value="GNAT_dom"/>
</dbReference>
<keyword evidence="2" id="KW-0808">Transferase</keyword>
<evidence type="ECO:0000313" key="2">
    <source>
        <dbReference type="EMBL" id="QBK30697.1"/>
    </source>
</evidence>
<accession>A0A4P6UZY3</accession>
<dbReference type="GeneID" id="90767407"/>
<dbReference type="GO" id="GO:0016747">
    <property type="term" value="F:acyltransferase activity, transferring groups other than amino-acyl groups"/>
    <property type="evidence" value="ECO:0007669"/>
    <property type="project" value="InterPro"/>
</dbReference>
<dbReference type="RefSeq" id="WP_131616381.1">
    <property type="nucleotide sequence ID" value="NZ_CP036532.1"/>
</dbReference>